<evidence type="ECO:0000256" key="1">
    <source>
        <dbReference type="ARBA" id="ARBA00022505"/>
    </source>
</evidence>
<proteinExistence type="predicted"/>
<dbReference type="InterPro" id="IPR005116">
    <property type="entry name" value="Transp-assoc_OB_typ1"/>
</dbReference>
<evidence type="ECO:0000256" key="2">
    <source>
        <dbReference type="PROSITE-ProRule" id="PRU01213"/>
    </source>
</evidence>
<dbReference type="Pfam" id="PF12728">
    <property type="entry name" value="HTH_17"/>
    <property type="match status" value="1"/>
</dbReference>
<evidence type="ECO:0000259" key="3">
    <source>
        <dbReference type="PROSITE" id="PS51866"/>
    </source>
</evidence>
<accession>A0ABV4I2C0</accession>
<dbReference type="Proteomes" id="UP001566476">
    <property type="component" value="Unassembled WGS sequence"/>
</dbReference>
<dbReference type="Gene3D" id="2.40.50.100">
    <property type="match status" value="1"/>
</dbReference>
<sequence>MPSYRIRDVADLLGVSDDTARRWTDSAALASSKDAAGRTVVDGAALAAFAVENAVTAATDTTAVARSARNRFAGLVTRVVADGVMAQVEMQCGPHRVVSLMSAEAAAELGLEPGSRATAVVKATTVIVETPEGRS</sequence>
<dbReference type="Pfam" id="PF03459">
    <property type="entry name" value="TOBE"/>
    <property type="match status" value="1"/>
</dbReference>
<protein>
    <submittedName>
        <fullName evidence="4">Molybdopterin-binding protein</fullName>
    </submittedName>
</protein>
<keyword evidence="1 2" id="KW-0500">Molybdenum</keyword>
<dbReference type="InterPro" id="IPR041657">
    <property type="entry name" value="HTH_17"/>
</dbReference>
<name>A0ABV4I2C0_9ACTN</name>
<evidence type="ECO:0000313" key="4">
    <source>
        <dbReference type="EMBL" id="MEZ0491739.1"/>
    </source>
</evidence>
<comment type="caution">
    <text evidence="4">The sequence shown here is derived from an EMBL/GenBank/DDBJ whole genome shotgun (WGS) entry which is preliminary data.</text>
</comment>
<reference evidence="4 5" key="1">
    <citation type="submission" date="2024-07" db="EMBL/GenBank/DDBJ databases">
        <authorList>
            <person name="Thanompreechachai J."/>
            <person name="Duangmal K."/>
        </authorList>
    </citation>
    <scope>NUCLEOTIDE SEQUENCE [LARGE SCALE GENOMIC DNA]</scope>
    <source>
        <strain evidence="4 5">TBRC 1896</strain>
    </source>
</reference>
<dbReference type="InterPro" id="IPR008995">
    <property type="entry name" value="Mo/tungstate-bd_C_term_dom"/>
</dbReference>
<dbReference type="RefSeq" id="WP_370717767.1">
    <property type="nucleotide sequence ID" value="NZ_JBGGTQ010000002.1"/>
</dbReference>
<organism evidence="4 5">
    <name type="scientific">Kineococcus mangrovi</name>
    <dbReference type="NCBI Taxonomy" id="1660183"/>
    <lineage>
        <taxon>Bacteria</taxon>
        <taxon>Bacillati</taxon>
        <taxon>Actinomycetota</taxon>
        <taxon>Actinomycetes</taxon>
        <taxon>Kineosporiales</taxon>
        <taxon>Kineosporiaceae</taxon>
        <taxon>Kineococcus</taxon>
    </lineage>
</organism>
<dbReference type="InterPro" id="IPR004606">
    <property type="entry name" value="Mop_domain"/>
</dbReference>
<dbReference type="PROSITE" id="PS51866">
    <property type="entry name" value="MOP"/>
    <property type="match status" value="1"/>
</dbReference>
<keyword evidence="5" id="KW-1185">Reference proteome</keyword>
<dbReference type="EMBL" id="JBGGTQ010000002">
    <property type="protein sequence ID" value="MEZ0491739.1"/>
    <property type="molecule type" value="Genomic_DNA"/>
</dbReference>
<evidence type="ECO:0000313" key="5">
    <source>
        <dbReference type="Proteomes" id="UP001566476"/>
    </source>
</evidence>
<feature type="domain" description="Mop" evidence="3">
    <location>
        <begin position="65"/>
        <end position="130"/>
    </location>
</feature>
<dbReference type="SUPFAM" id="SSF50331">
    <property type="entry name" value="MOP-like"/>
    <property type="match status" value="1"/>
</dbReference>
<gene>
    <name evidence="4" type="ORF">AB2L28_05755</name>
</gene>